<dbReference type="SMART" id="SM00138">
    <property type="entry name" value="MeTrc"/>
    <property type="match status" value="1"/>
</dbReference>
<dbReference type="AlphaFoldDB" id="A0A7C3V5X4"/>
<proteinExistence type="predicted"/>
<comment type="catalytic activity">
    <reaction evidence="1">
        <text>L-glutamyl-[protein] + S-adenosyl-L-methionine = [protein]-L-glutamate 5-O-methyl ester + S-adenosyl-L-homocysteine</text>
        <dbReference type="Rhea" id="RHEA:24452"/>
        <dbReference type="Rhea" id="RHEA-COMP:10208"/>
        <dbReference type="Rhea" id="RHEA-COMP:10311"/>
        <dbReference type="ChEBI" id="CHEBI:29973"/>
        <dbReference type="ChEBI" id="CHEBI:57856"/>
        <dbReference type="ChEBI" id="CHEBI:59789"/>
        <dbReference type="ChEBI" id="CHEBI:82795"/>
        <dbReference type="EC" id="2.1.1.80"/>
    </reaction>
</comment>
<dbReference type="GO" id="GO:0008983">
    <property type="term" value="F:protein-glutamate O-methyltransferase activity"/>
    <property type="evidence" value="ECO:0007669"/>
    <property type="project" value="UniProtKB-EC"/>
</dbReference>
<evidence type="ECO:0000313" key="7">
    <source>
        <dbReference type="EMBL" id="HGF33039.1"/>
    </source>
</evidence>
<dbReference type="PROSITE" id="PS50123">
    <property type="entry name" value="CHER"/>
    <property type="match status" value="1"/>
</dbReference>
<keyword evidence="3 7" id="KW-0489">Methyltransferase</keyword>
<dbReference type="EMBL" id="DTMF01000039">
    <property type="protein sequence ID" value="HGF33039.1"/>
    <property type="molecule type" value="Genomic_DNA"/>
</dbReference>
<name>A0A7C3V5X4_9BACT</name>
<dbReference type="Pfam" id="PF03705">
    <property type="entry name" value="CheR_N"/>
    <property type="match status" value="1"/>
</dbReference>
<dbReference type="InterPro" id="IPR036804">
    <property type="entry name" value="CheR_N_sf"/>
</dbReference>
<dbReference type="Gene3D" id="1.10.155.10">
    <property type="entry name" value="Chemotaxis receptor methyltransferase CheR, N-terminal domain"/>
    <property type="match status" value="1"/>
</dbReference>
<dbReference type="EC" id="2.1.1.80" evidence="2"/>
<dbReference type="Gene3D" id="3.40.50.150">
    <property type="entry name" value="Vaccinia Virus protein VP39"/>
    <property type="match status" value="1"/>
</dbReference>
<feature type="domain" description="CheR-type methyltransferase" evidence="6">
    <location>
        <begin position="11"/>
        <end position="280"/>
    </location>
</feature>
<organism evidence="7">
    <name type="scientific">Desulfobacca acetoxidans</name>
    <dbReference type="NCBI Taxonomy" id="60893"/>
    <lineage>
        <taxon>Bacteria</taxon>
        <taxon>Pseudomonadati</taxon>
        <taxon>Thermodesulfobacteriota</taxon>
        <taxon>Desulfobaccia</taxon>
        <taxon>Desulfobaccales</taxon>
        <taxon>Desulfobaccaceae</taxon>
        <taxon>Desulfobacca</taxon>
    </lineage>
</organism>
<dbReference type="PRINTS" id="PR00996">
    <property type="entry name" value="CHERMTFRASE"/>
</dbReference>
<evidence type="ECO:0000256" key="1">
    <source>
        <dbReference type="ARBA" id="ARBA00001541"/>
    </source>
</evidence>
<evidence type="ECO:0000256" key="4">
    <source>
        <dbReference type="ARBA" id="ARBA00022679"/>
    </source>
</evidence>
<dbReference type="PANTHER" id="PTHR24422:SF19">
    <property type="entry name" value="CHEMOTAXIS PROTEIN METHYLTRANSFERASE"/>
    <property type="match status" value="1"/>
</dbReference>
<dbReference type="CDD" id="cd02440">
    <property type="entry name" value="AdoMet_MTases"/>
    <property type="match status" value="1"/>
</dbReference>
<dbReference type="InterPro" id="IPR000780">
    <property type="entry name" value="CheR_MeTrfase"/>
</dbReference>
<dbReference type="InterPro" id="IPR050903">
    <property type="entry name" value="Bact_Chemotaxis_MeTrfase"/>
</dbReference>
<dbReference type="PANTHER" id="PTHR24422">
    <property type="entry name" value="CHEMOTAXIS PROTEIN METHYLTRANSFERASE"/>
    <property type="match status" value="1"/>
</dbReference>
<evidence type="ECO:0000259" key="6">
    <source>
        <dbReference type="PROSITE" id="PS50123"/>
    </source>
</evidence>
<evidence type="ECO:0000256" key="2">
    <source>
        <dbReference type="ARBA" id="ARBA00012534"/>
    </source>
</evidence>
<gene>
    <name evidence="7" type="ORF">ENW96_01445</name>
</gene>
<dbReference type="InterPro" id="IPR022641">
    <property type="entry name" value="CheR_N"/>
</dbReference>
<reference evidence="7" key="1">
    <citation type="journal article" date="2020" name="mSystems">
        <title>Genome- and Community-Level Interaction Insights into Carbon Utilization and Element Cycling Functions of Hydrothermarchaeota in Hydrothermal Sediment.</title>
        <authorList>
            <person name="Zhou Z."/>
            <person name="Liu Y."/>
            <person name="Xu W."/>
            <person name="Pan J."/>
            <person name="Luo Z.H."/>
            <person name="Li M."/>
        </authorList>
    </citation>
    <scope>NUCLEOTIDE SEQUENCE [LARGE SCALE GENOMIC DNA]</scope>
    <source>
        <strain evidence="7">SpSt-897</strain>
    </source>
</reference>
<protein>
    <recommendedName>
        <fullName evidence="2">protein-glutamate O-methyltransferase</fullName>
        <ecNumber evidence="2">2.1.1.80</ecNumber>
    </recommendedName>
</protein>
<dbReference type="GO" id="GO:0032259">
    <property type="term" value="P:methylation"/>
    <property type="evidence" value="ECO:0007669"/>
    <property type="project" value="UniProtKB-KW"/>
</dbReference>
<evidence type="ECO:0000256" key="5">
    <source>
        <dbReference type="ARBA" id="ARBA00022691"/>
    </source>
</evidence>
<sequence length="280" mass="33150">MPPEYAGFYPELSDRDFSRFCQLVHRHAGIHLTPQKKELVRARLLKILRQRGLTSFQDYYELLIGDSSGAELTCLLDTLSTNQTAFWREPMHFQFLVQEVLPAWPRNRRRPLQANLWSAGCSSGEEPYTLAIVMAATFPGEDLSRVKIYASDLNTRVLAQAEQGIYPFARVAHLPSEWQRQFFQKGIRQRQGFVRVKPEVRRLVKFFHFNLMDPFPFKEELDIIFCRNVMIYFERETQARLVEKFYRCLRPGGYFFIGHSESLCNHQHRFRYIKPTIYRK</sequence>
<keyword evidence="5" id="KW-0949">S-adenosyl-L-methionine</keyword>
<comment type="caution">
    <text evidence="7">The sequence shown here is derived from an EMBL/GenBank/DDBJ whole genome shotgun (WGS) entry which is preliminary data.</text>
</comment>
<dbReference type="InterPro" id="IPR029063">
    <property type="entry name" value="SAM-dependent_MTases_sf"/>
</dbReference>
<dbReference type="SUPFAM" id="SSF53335">
    <property type="entry name" value="S-adenosyl-L-methionine-dependent methyltransferases"/>
    <property type="match status" value="1"/>
</dbReference>
<dbReference type="Pfam" id="PF01739">
    <property type="entry name" value="CheR"/>
    <property type="match status" value="1"/>
</dbReference>
<accession>A0A7C3V5X4</accession>
<dbReference type="InterPro" id="IPR026024">
    <property type="entry name" value="Chemotaxis_MeTrfase_CheR"/>
</dbReference>
<evidence type="ECO:0000256" key="3">
    <source>
        <dbReference type="ARBA" id="ARBA00022603"/>
    </source>
</evidence>
<dbReference type="InterPro" id="IPR022642">
    <property type="entry name" value="CheR_C"/>
</dbReference>
<dbReference type="SUPFAM" id="SSF47757">
    <property type="entry name" value="Chemotaxis receptor methyltransferase CheR, N-terminal domain"/>
    <property type="match status" value="1"/>
</dbReference>
<dbReference type="PIRSF" id="PIRSF000410">
    <property type="entry name" value="CheR"/>
    <property type="match status" value="1"/>
</dbReference>
<keyword evidence="4 7" id="KW-0808">Transferase</keyword>